<dbReference type="AlphaFoldDB" id="A0A9W9X692"/>
<protein>
    <submittedName>
        <fullName evidence="1">Uncharacterized protein</fullName>
    </submittedName>
</protein>
<gene>
    <name evidence="1" type="ORF">N7539_005108</name>
</gene>
<proteinExistence type="predicted"/>
<evidence type="ECO:0000313" key="2">
    <source>
        <dbReference type="Proteomes" id="UP001148312"/>
    </source>
</evidence>
<evidence type="ECO:0000313" key="1">
    <source>
        <dbReference type="EMBL" id="KAJ5485120.1"/>
    </source>
</evidence>
<organism evidence="1 2">
    <name type="scientific">Penicillium diatomitis</name>
    <dbReference type="NCBI Taxonomy" id="2819901"/>
    <lineage>
        <taxon>Eukaryota</taxon>
        <taxon>Fungi</taxon>
        <taxon>Dikarya</taxon>
        <taxon>Ascomycota</taxon>
        <taxon>Pezizomycotina</taxon>
        <taxon>Eurotiomycetes</taxon>
        <taxon>Eurotiomycetidae</taxon>
        <taxon>Eurotiales</taxon>
        <taxon>Aspergillaceae</taxon>
        <taxon>Penicillium</taxon>
    </lineage>
</organism>
<dbReference type="EMBL" id="JAPWDQ010000005">
    <property type="protein sequence ID" value="KAJ5485120.1"/>
    <property type="molecule type" value="Genomic_DNA"/>
</dbReference>
<sequence length="100" mass="11343">MRVLAPPDGWSAVVRGALAKVLSQASPTIPRILITSHIARLHHGHLRRTLFDPLLHERNRAYHATIEAKLDADLQQLIPIEIGYDGEKDYVVKFKFHAPY</sequence>
<reference evidence="1" key="1">
    <citation type="submission" date="2022-12" db="EMBL/GenBank/DDBJ databases">
        <authorList>
            <person name="Petersen C."/>
        </authorList>
    </citation>
    <scope>NUCLEOTIDE SEQUENCE</scope>
    <source>
        <strain evidence="1">IBT 30728</strain>
    </source>
</reference>
<comment type="caution">
    <text evidence="1">The sequence shown here is derived from an EMBL/GenBank/DDBJ whole genome shotgun (WGS) entry which is preliminary data.</text>
</comment>
<name>A0A9W9X692_9EURO</name>
<reference evidence="1" key="2">
    <citation type="journal article" date="2023" name="IMA Fungus">
        <title>Comparative genomic study of the Penicillium genus elucidates a diverse pangenome and 15 lateral gene transfer events.</title>
        <authorList>
            <person name="Petersen C."/>
            <person name="Sorensen T."/>
            <person name="Nielsen M.R."/>
            <person name="Sondergaard T.E."/>
            <person name="Sorensen J.L."/>
            <person name="Fitzpatrick D.A."/>
            <person name="Frisvad J.C."/>
            <person name="Nielsen K.L."/>
        </authorList>
    </citation>
    <scope>NUCLEOTIDE SEQUENCE</scope>
    <source>
        <strain evidence="1">IBT 30728</strain>
    </source>
</reference>
<accession>A0A9W9X692</accession>
<dbReference type="Proteomes" id="UP001148312">
    <property type="component" value="Unassembled WGS sequence"/>
</dbReference>
<keyword evidence="2" id="KW-1185">Reference proteome</keyword>
<dbReference type="GeneID" id="81624959"/>
<dbReference type="RefSeq" id="XP_056789904.1">
    <property type="nucleotide sequence ID" value="XM_056934710.1"/>
</dbReference>